<dbReference type="GO" id="GO:0016787">
    <property type="term" value="F:hydrolase activity"/>
    <property type="evidence" value="ECO:0007669"/>
    <property type="project" value="UniProtKB-KW"/>
</dbReference>
<keyword evidence="1" id="KW-0378">Hydrolase</keyword>
<dbReference type="Proteomes" id="UP000502041">
    <property type="component" value="Chromosome"/>
</dbReference>
<dbReference type="RefSeq" id="WP_238342589.1">
    <property type="nucleotide sequence ID" value="NZ_CP051461.1"/>
</dbReference>
<dbReference type="AlphaFoldDB" id="A0A6H2H9V1"/>
<evidence type="ECO:0000313" key="3">
    <source>
        <dbReference type="Proteomes" id="UP000502041"/>
    </source>
</evidence>
<keyword evidence="3" id="KW-1185">Reference proteome</keyword>
<accession>A0A6H2H9V1</accession>
<gene>
    <name evidence="1" type="primary">cho_1</name>
    <name evidence="2" type="synonym">cho_3</name>
    <name evidence="1" type="ORF">HC248_01881</name>
    <name evidence="2" type="ORF">HC248_01983</name>
</gene>
<evidence type="ECO:0000313" key="2">
    <source>
        <dbReference type="EMBL" id="QJC56674.1"/>
    </source>
</evidence>
<dbReference type="KEGG" id="pvac:HC248_01983"/>
<evidence type="ECO:0000313" key="1">
    <source>
        <dbReference type="EMBL" id="QJC56573.1"/>
    </source>
</evidence>
<name>A0A6H2H9V1_9BURK</name>
<dbReference type="EC" id="3.1.25.-" evidence="1"/>
<reference evidence="1 3" key="1">
    <citation type="submission" date="2020-04" db="EMBL/GenBank/DDBJ databases">
        <title>Complete genome of a Psychrophilic, Marine, Gas Vacuolate Bacterium Polaromonas vacuolata KCTC 22033T.</title>
        <authorList>
            <person name="Hwang K."/>
            <person name="Kim K.M."/>
        </authorList>
    </citation>
    <scope>NUCLEOTIDE SEQUENCE [LARGE SCALE GENOMIC DNA]</scope>
    <source>
        <strain evidence="1 3">KCTC 22033</strain>
    </source>
</reference>
<proteinExistence type="predicted"/>
<dbReference type="KEGG" id="pvac:HC248_01881"/>
<organism evidence="1 3">
    <name type="scientific">Polaromonas vacuolata</name>
    <dbReference type="NCBI Taxonomy" id="37448"/>
    <lineage>
        <taxon>Bacteria</taxon>
        <taxon>Pseudomonadati</taxon>
        <taxon>Pseudomonadota</taxon>
        <taxon>Betaproteobacteria</taxon>
        <taxon>Burkholderiales</taxon>
        <taxon>Comamonadaceae</taxon>
        <taxon>Polaromonas</taxon>
    </lineage>
</organism>
<dbReference type="EMBL" id="CP051461">
    <property type="protein sequence ID" value="QJC56573.1"/>
    <property type="molecule type" value="Genomic_DNA"/>
</dbReference>
<dbReference type="EMBL" id="CP051461">
    <property type="protein sequence ID" value="QJC56674.1"/>
    <property type="molecule type" value="Genomic_DNA"/>
</dbReference>
<sequence length="132" mass="14417">MLRNLADKHSLCYAALGLEKLNLGRACFRAMLKQCAGVCCGNESEEAHRIRLFTSLEGLRVNCWPYPGAIGLIERDATDCQIHVIRNWCYLGSVSNAADAVKLDVVAGGFDADSYKILCQPILSGDAEIILL</sequence>
<protein>
    <submittedName>
        <fullName evidence="1">Excinuclease cho</fullName>
        <ecNumber evidence="1">3.1.25.-</ecNumber>
    </submittedName>
</protein>